<dbReference type="Pfam" id="PF08240">
    <property type="entry name" value="ADH_N"/>
    <property type="match status" value="1"/>
</dbReference>
<dbReference type="Gene3D" id="3.90.180.10">
    <property type="entry name" value="Medium-chain alcohol dehydrogenases, catalytic domain"/>
    <property type="match status" value="1"/>
</dbReference>
<dbReference type="InterPro" id="IPR011032">
    <property type="entry name" value="GroES-like_sf"/>
</dbReference>
<dbReference type="PROSITE" id="PS00059">
    <property type="entry name" value="ADH_ZINC"/>
    <property type="match status" value="1"/>
</dbReference>
<dbReference type="SUPFAM" id="SSF51735">
    <property type="entry name" value="NAD(P)-binding Rossmann-fold domains"/>
    <property type="match status" value="1"/>
</dbReference>
<dbReference type="GO" id="GO:0008270">
    <property type="term" value="F:zinc ion binding"/>
    <property type="evidence" value="ECO:0007669"/>
    <property type="project" value="InterPro"/>
</dbReference>
<reference evidence="5" key="1">
    <citation type="submission" date="2015-10" db="EMBL/GenBank/DDBJ databases">
        <authorList>
            <person name="Gilbert D.G."/>
        </authorList>
    </citation>
    <scope>NUCLEOTIDE SEQUENCE</scope>
</reference>
<proteinExistence type="predicted"/>
<keyword evidence="1" id="KW-0479">Metal-binding</keyword>
<evidence type="ECO:0000256" key="3">
    <source>
        <dbReference type="ARBA" id="ARBA00023002"/>
    </source>
</evidence>
<dbReference type="PANTHER" id="PTHR43401">
    <property type="entry name" value="L-THREONINE 3-DEHYDROGENASE"/>
    <property type="match status" value="1"/>
</dbReference>
<dbReference type="SMART" id="SM00829">
    <property type="entry name" value="PKS_ER"/>
    <property type="match status" value="1"/>
</dbReference>
<dbReference type="AlphaFoldDB" id="A0A170Q9H6"/>
<dbReference type="GO" id="GO:0016491">
    <property type="term" value="F:oxidoreductase activity"/>
    <property type="evidence" value="ECO:0007669"/>
    <property type="project" value="UniProtKB-KW"/>
</dbReference>
<dbReference type="PANTHER" id="PTHR43401:SF2">
    <property type="entry name" value="L-THREONINE 3-DEHYDROGENASE"/>
    <property type="match status" value="1"/>
</dbReference>
<dbReference type="EMBL" id="FAXA01000116">
    <property type="protein sequence ID" value="CUV01687.1"/>
    <property type="molecule type" value="Genomic_DNA"/>
</dbReference>
<evidence type="ECO:0000256" key="2">
    <source>
        <dbReference type="ARBA" id="ARBA00022833"/>
    </source>
</evidence>
<dbReference type="CDD" id="cd08231">
    <property type="entry name" value="MDR_TM0436_like"/>
    <property type="match status" value="1"/>
</dbReference>
<dbReference type="InterPro" id="IPR050129">
    <property type="entry name" value="Zn_alcohol_dh"/>
</dbReference>
<evidence type="ECO:0000313" key="5">
    <source>
        <dbReference type="EMBL" id="CUV01687.1"/>
    </source>
</evidence>
<dbReference type="Gene3D" id="3.40.50.720">
    <property type="entry name" value="NAD(P)-binding Rossmann-like Domain"/>
    <property type="match status" value="1"/>
</dbReference>
<dbReference type="InterPro" id="IPR013154">
    <property type="entry name" value="ADH-like_N"/>
</dbReference>
<name>A0A170Q9H6_9ZZZZ</name>
<protein>
    <submittedName>
        <fullName evidence="5">Threonine dehydrogenase and related Zn-dependent dehydrogenases</fullName>
    </submittedName>
</protein>
<dbReference type="InterPro" id="IPR013149">
    <property type="entry name" value="ADH-like_C"/>
</dbReference>
<dbReference type="InterPro" id="IPR020843">
    <property type="entry name" value="ER"/>
</dbReference>
<keyword evidence="2" id="KW-0862">Zinc</keyword>
<feature type="domain" description="Enoyl reductase (ER)" evidence="4">
    <location>
        <begin position="12"/>
        <end position="366"/>
    </location>
</feature>
<dbReference type="InterPro" id="IPR036291">
    <property type="entry name" value="NAD(P)-bd_dom_sf"/>
</dbReference>
<dbReference type="InterPro" id="IPR002328">
    <property type="entry name" value="ADH_Zn_CS"/>
</dbReference>
<sequence length="368" mass="40583">MKGRVVVCKEYGKPFVIEEYDVPEPAPGAVILRMTQAGVCGSDLHTWRGDQNQENLPIPPTGRAMGHEGAGVVEILGDGIETDSAGEPIKKGDRVIYAAVFPCYHCRQCLKGNTNWCMNRNYPAAGVWPYFVATYSDYLYLPPRHPFFKVPDELDDNILGPVNCAMGTVTTGLIRAQAGEGDYVVIQGAGGLGIHATAMAKEMGADRVIVIDRLENRLRLAEEFGADHTINIEEFNTPETRLQRVRELTDDRGADVVMELVGRAELLKEGIDMLSNGGTFVEIGDIVRGREVSIDPSKLLTGKNIVGSLMYKPELLPRLLNFLVRKQDVLPFDKIVSHTFPLAEVNEAFAQSEWDQSQTPITRAMLVP</sequence>
<dbReference type="Pfam" id="PF00107">
    <property type="entry name" value="ADH_zinc_N"/>
    <property type="match status" value="1"/>
</dbReference>
<keyword evidence="3" id="KW-0560">Oxidoreductase</keyword>
<evidence type="ECO:0000256" key="1">
    <source>
        <dbReference type="ARBA" id="ARBA00022723"/>
    </source>
</evidence>
<gene>
    <name evidence="5" type="ORF">MGWOODY_Clf2568</name>
</gene>
<evidence type="ECO:0000259" key="4">
    <source>
        <dbReference type="SMART" id="SM00829"/>
    </source>
</evidence>
<organism evidence="5">
    <name type="scientific">hydrothermal vent metagenome</name>
    <dbReference type="NCBI Taxonomy" id="652676"/>
    <lineage>
        <taxon>unclassified sequences</taxon>
        <taxon>metagenomes</taxon>
        <taxon>ecological metagenomes</taxon>
    </lineage>
</organism>
<accession>A0A170Q9H6</accession>
<dbReference type="SUPFAM" id="SSF50129">
    <property type="entry name" value="GroES-like"/>
    <property type="match status" value="1"/>
</dbReference>